<dbReference type="OrthoDB" id="9803641at2"/>
<feature type="region of interest" description="Disordered" evidence="5">
    <location>
        <begin position="981"/>
        <end position="1011"/>
    </location>
</feature>
<dbReference type="Pfam" id="PF10431">
    <property type="entry name" value="ClpB_D2-small"/>
    <property type="match status" value="1"/>
</dbReference>
<dbReference type="InterPro" id="IPR050130">
    <property type="entry name" value="ClpA_ClpB"/>
</dbReference>
<dbReference type="AlphaFoldDB" id="C2MCW4"/>
<dbReference type="InterPro" id="IPR003959">
    <property type="entry name" value="ATPase_AAA_core"/>
</dbReference>
<feature type="compositionally biased region" description="Polar residues" evidence="5">
    <location>
        <begin position="1000"/>
        <end position="1011"/>
    </location>
</feature>
<feature type="domain" description="AAA+ ATPase" evidence="6">
    <location>
        <begin position="708"/>
        <end position="855"/>
    </location>
</feature>
<dbReference type="PRINTS" id="PR00300">
    <property type="entry name" value="CLPPROTEASEA"/>
</dbReference>
<evidence type="ECO:0000256" key="5">
    <source>
        <dbReference type="SAM" id="MobiDB-lite"/>
    </source>
</evidence>
<comment type="caution">
    <text evidence="8">The sequence shown here is derived from an EMBL/GenBank/DDBJ whole genome shotgun (WGS) entry which is preliminary data.</text>
</comment>
<dbReference type="EMBL" id="ACLR01000180">
    <property type="protein sequence ID" value="EEK16433.1"/>
    <property type="molecule type" value="Genomic_DNA"/>
</dbReference>
<dbReference type="InterPro" id="IPR018368">
    <property type="entry name" value="ClpA/B_CS1"/>
</dbReference>
<keyword evidence="2" id="KW-0547">Nucleotide-binding</keyword>
<dbReference type="CDD" id="cd00009">
    <property type="entry name" value="AAA"/>
    <property type="match status" value="1"/>
</dbReference>
<dbReference type="InterPro" id="IPR019489">
    <property type="entry name" value="Clp_ATPase_C"/>
</dbReference>
<dbReference type="GO" id="GO:0005524">
    <property type="term" value="F:ATP binding"/>
    <property type="evidence" value="ECO:0007669"/>
    <property type="project" value="UniProtKB-KW"/>
</dbReference>
<organism evidence="8 9">
    <name type="scientific">Porphyromonas uenonis 60-3</name>
    <dbReference type="NCBI Taxonomy" id="596327"/>
    <lineage>
        <taxon>Bacteria</taxon>
        <taxon>Pseudomonadati</taxon>
        <taxon>Bacteroidota</taxon>
        <taxon>Bacteroidia</taxon>
        <taxon>Bacteroidales</taxon>
        <taxon>Porphyromonadaceae</taxon>
        <taxon>Porphyromonas</taxon>
    </lineage>
</organism>
<evidence type="ECO:0000259" key="6">
    <source>
        <dbReference type="SMART" id="SM00382"/>
    </source>
</evidence>
<dbReference type="InterPro" id="IPR041546">
    <property type="entry name" value="ClpA/ClpB_AAA_lid"/>
</dbReference>
<feature type="compositionally biased region" description="Basic and acidic residues" evidence="5">
    <location>
        <begin position="981"/>
        <end position="991"/>
    </location>
</feature>
<dbReference type="InterPro" id="IPR003593">
    <property type="entry name" value="AAA+_ATPase"/>
</dbReference>
<dbReference type="InterPro" id="IPR027417">
    <property type="entry name" value="P-loop_NTPase"/>
</dbReference>
<dbReference type="Gene3D" id="3.40.50.300">
    <property type="entry name" value="P-loop containing nucleotide triphosphate hydrolases"/>
    <property type="match status" value="2"/>
</dbReference>
<keyword evidence="4" id="KW-0143">Chaperone</keyword>
<proteinExistence type="predicted"/>
<dbReference type="GO" id="GO:0005737">
    <property type="term" value="C:cytoplasm"/>
    <property type="evidence" value="ECO:0007669"/>
    <property type="project" value="TreeGrafter"/>
</dbReference>
<dbReference type="SUPFAM" id="SSF52540">
    <property type="entry name" value="P-loop containing nucleoside triphosphate hydrolases"/>
    <property type="match status" value="2"/>
</dbReference>
<feature type="compositionally biased region" description="Polar residues" evidence="5">
    <location>
        <begin position="296"/>
        <end position="306"/>
    </location>
</feature>
<keyword evidence="3" id="KW-0067">ATP-binding</keyword>
<keyword evidence="9" id="KW-1185">Reference proteome</keyword>
<dbReference type="Gene3D" id="4.10.860.10">
    <property type="entry name" value="UVR domain"/>
    <property type="match status" value="1"/>
</dbReference>
<reference evidence="8 9" key="1">
    <citation type="submission" date="2009-04" db="EMBL/GenBank/DDBJ databases">
        <authorList>
            <person name="Sebastian Y."/>
            <person name="Madupu R."/>
            <person name="Durkin A.S."/>
            <person name="Torralba M."/>
            <person name="Methe B."/>
            <person name="Sutton G.G."/>
            <person name="Strausberg R.L."/>
            <person name="Nelson K.E."/>
        </authorList>
    </citation>
    <scope>NUCLEOTIDE SEQUENCE [LARGE SCALE GENOMIC DNA]</scope>
    <source>
        <strain evidence="8 9">60-3</strain>
    </source>
</reference>
<accession>C2MCW4</accession>
<feature type="domain" description="AAA+ ATPase" evidence="6">
    <location>
        <begin position="370"/>
        <end position="514"/>
    </location>
</feature>
<dbReference type="GO" id="GO:0034605">
    <property type="term" value="P:cellular response to heat"/>
    <property type="evidence" value="ECO:0007669"/>
    <property type="project" value="TreeGrafter"/>
</dbReference>
<dbReference type="PANTHER" id="PTHR11638">
    <property type="entry name" value="ATP-DEPENDENT CLP PROTEASE"/>
    <property type="match status" value="1"/>
</dbReference>
<evidence type="ECO:0000313" key="8">
    <source>
        <dbReference type="EMBL" id="EEK16433.1"/>
    </source>
</evidence>
<evidence type="ECO:0000256" key="1">
    <source>
        <dbReference type="ARBA" id="ARBA00022737"/>
    </source>
</evidence>
<dbReference type="InterPro" id="IPR001270">
    <property type="entry name" value="ClpA/B"/>
</dbReference>
<sequence length="1011" mass="113406">MNFTPYQISNQVVRAFARACAIGLRSGKQLDLSKPLFIDLARSKDTFPSVLILHALNIPLSQLQYTLCEEPTMTGYYKQIQSIIDQSQYTMPSAELVRYYHDQLKSILEGAWEIFPNHDDFPVIDAPRIVAYMLHEGQPDIYPWPYITSRPAKEDILASYVQNSLEHSAKATSVEVQAIASAEAEEQMLQTILSTAMMGMPDALSEEMRQELNIASWQESFERTFSDLSASDDTQAKEPASDFEPNGIVKQVEVFVSQNNPNGEPDKNSMRAVPLEELPEEIQEHIKAIIRHEQSKVTQNSGSNPFDLSAEGESGKEEKASKKSSKRSKTPALDAFATNLNQLAKDGKLDPMIGRAKELERITHILCRRQKNNPVLIGEAGVGKTAVAEGLAQLLARDEVSYKLRGKVLYSVDLAQMLAGTRYRGDFEERFKALLKEAEMLGNTILLFDEIHTLMGAGSTEGSMDASNMLKPALARGTIQVIGATTLDEYRRTIEKNGALARRFQKVMIEPNTPEETLEILRQLRGRYEEFHHVHYSDEALIAMVRLTNRYIYDRYFPDKAIDVLDEVGASMHLKGKLGESDKVASLRQQLRTYRASRDKAVRESNYDTAMTLKVQEELVQKEVDEELEKAHAEEAGTYLPVDEEAVAKTVSMMSGVPISNISQEEHAKLRQMRQTLKDIVIGQDDAINKVVKAIQRNRLGLGSDKRPIGSFLFLGPTGVGKTYLAKKLAELLFDDEDALIRIDMSEYMESFNVSRLVGAAPGYVGYDEGGQLTEQVRRKPYSVVLFDELEKAHPDVYNILLQILDDGFITAADGTHVSFKNTVIILTSNIGTRQLKDFGAGVGFRQEVQLSQTEQEALLSKQLKKHFSPEFLNRLDDTIYFASLEKEDIRKIVDVELRPIMARITEQGYNLVVTPSAKDKLADVGFDLEYGARPLRRALRHWIEDKLTDLILDGEANVGDTVRLRVSEGELLMEVDKRLPQKESKAKSDEATLGFALPSFTSTSQKGGER</sequence>
<name>C2MCW4_9PORP</name>
<dbReference type="Pfam" id="PF17871">
    <property type="entry name" value="AAA_lid_9"/>
    <property type="match status" value="1"/>
</dbReference>
<dbReference type="SMART" id="SM01086">
    <property type="entry name" value="ClpB_D2-small"/>
    <property type="match status" value="1"/>
</dbReference>
<dbReference type="STRING" id="596327.PORUE0001_1071"/>
<dbReference type="PANTHER" id="PTHR11638:SF18">
    <property type="entry name" value="HEAT SHOCK PROTEIN 104"/>
    <property type="match status" value="1"/>
</dbReference>
<dbReference type="eggNOG" id="COG0542">
    <property type="taxonomic scope" value="Bacteria"/>
</dbReference>
<dbReference type="Gene3D" id="1.10.8.60">
    <property type="match status" value="2"/>
</dbReference>
<dbReference type="Proteomes" id="UP000003303">
    <property type="component" value="Unassembled WGS sequence"/>
</dbReference>
<keyword evidence="1" id="KW-0677">Repeat</keyword>
<protein>
    <submittedName>
        <fullName evidence="8">ATPase family associated with various cellular activities (AAA)</fullName>
    </submittedName>
</protein>
<dbReference type="SMART" id="SM00382">
    <property type="entry name" value="AAA"/>
    <property type="match status" value="2"/>
</dbReference>
<feature type="region of interest" description="Disordered" evidence="5">
    <location>
        <begin position="294"/>
        <end position="332"/>
    </location>
</feature>
<evidence type="ECO:0000256" key="2">
    <source>
        <dbReference type="ARBA" id="ARBA00022741"/>
    </source>
</evidence>
<dbReference type="GO" id="GO:0016887">
    <property type="term" value="F:ATP hydrolysis activity"/>
    <property type="evidence" value="ECO:0007669"/>
    <property type="project" value="InterPro"/>
</dbReference>
<evidence type="ECO:0000313" key="9">
    <source>
        <dbReference type="Proteomes" id="UP000003303"/>
    </source>
</evidence>
<dbReference type="FunFam" id="3.40.50.300:FF:000025">
    <property type="entry name" value="ATP-dependent Clp protease subunit"/>
    <property type="match status" value="1"/>
</dbReference>
<feature type="domain" description="Clp ATPase C-terminal" evidence="7">
    <location>
        <begin position="885"/>
        <end position="974"/>
    </location>
</feature>
<evidence type="ECO:0000256" key="4">
    <source>
        <dbReference type="ARBA" id="ARBA00023186"/>
    </source>
</evidence>
<gene>
    <name evidence="8" type="ORF">PORUE0001_1071</name>
</gene>
<dbReference type="Pfam" id="PF07724">
    <property type="entry name" value="AAA_2"/>
    <property type="match status" value="1"/>
</dbReference>
<dbReference type="RefSeq" id="WP_007365710.1">
    <property type="nucleotide sequence ID" value="NZ_ACLR01000180.1"/>
</dbReference>
<evidence type="ECO:0000256" key="3">
    <source>
        <dbReference type="ARBA" id="ARBA00022840"/>
    </source>
</evidence>
<dbReference type="Pfam" id="PF00004">
    <property type="entry name" value="AAA"/>
    <property type="match status" value="1"/>
</dbReference>
<dbReference type="CDD" id="cd19499">
    <property type="entry name" value="RecA-like_ClpB_Hsp104-like"/>
    <property type="match status" value="1"/>
</dbReference>
<evidence type="ECO:0000259" key="7">
    <source>
        <dbReference type="SMART" id="SM01086"/>
    </source>
</evidence>
<dbReference type="PROSITE" id="PS00870">
    <property type="entry name" value="CLPAB_1"/>
    <property type="match status" value="1"/>
</dbReference>